<evidence type="ECO:0000256" key="13">
    <source>
        <dbReference type="ARBA" id="ARBA00049556"/>
    </source>
</evidence>
<dbReference type="UniPathway" id="UPA00659"/>
<dbReference type="FunFam" id="1.10.1040.50:FF:000006">
    <property type="entry name" value="Peroxisomal bifunctional enzyme"/>
    <property type="match status" value="1"/>
</dbReference>
<evidence type="ECO:0000256" key="12">
    <source>
        <dbReference type="ARBA" id="ARBA00023268"/>
    </source>
</evidence>
<comment type="subcellular location">
    <subcellularLocation>
        <location evidence="1">Peroxisome</location>
    </subcellularLocation>
</comment>
<dbReference type="GO" id="GO:0003857">
    <property type="term" value="F:(3S)-3-hydroxyacyl-CoA dehydrogenase (NAD+) activity"/>
    <property type="evidence" value="ECO:0007669"/>
    <property type="project" value="UniProtKB-EC"/>
</dbReference>
<accession>A0A0D7E990</accession>
<dbReference type="SUPFAM" id="SSF51735">
    <property type="entry name" value="NAD(P)-binding Rossmann-fold domains"/>
    <property type="match status" value="1"/>
</dbReference>
<dbReference type="InterPro" id="IPR036291">
    <property type="entry name" value="NAD(P)-bd_dom_sf"/>
</dbReference>
<gene>
    <name evidence="17" type="ORF">LO50_05790</name>
</gene>
<name>A0A0D7E990_STUST</name>
<dbReference type="Gene3D" id="3.40.50.720">
    <property type="entry name" value="NAD(P)-binding Rossmann-like Domain"/>
    <property type="match status" value="1"/>
</dbReference>
<feature type="domain" description="3-hydroxyacyl-CoA dehydrogenase C-terminal" evidence="15">
    <location>
        <begin position="606"/>
        <end position="692"/>
    </location>
</feature>
<feature type="domain" description="3-hydroxyacyl-CoA dehydrogenase NAD binding" evidence="16">
    <location>
        <begin position="298"/>
        <end position="474"/>
    </location>
</feature>
<evidence type="ECO:0000256" key="8">
    <source>
        <dbReference type="ARBA" id="ARBA00023098"/>
    </source>
</evidence>
<comment type="similarity">
    <text evidence="3">In the N-terminal section; belongs to the enoyl-CoA hydratase/isomerase family.</text>
</comment>
<keyword evidence="10" id="KW-0413">Isomerase</keyword>
<proteinExistence type="inferred from homology"/>
<keyword evidence="11" id="KW-0456">Lyase</keyword>
<dbReference type="GO" id="GO:0006635">
    <property type="term" value="P:fatty acid beta-oxidation"/>
    <property type="evidence" value="ECO:0007669"/>
    <property type="project" value="UniProtKB-UniPathway"/>
</dbReference>
<dbReference type="Pfam" id="PF00725">
    <property type="entry name" value="3HCDH"/>
    <property type="match status" value="2"/>
</dbReference>
<evidence type="ECO:0000256" key="4">
    <source>
        <dbReference type="ARBA" id="ARBA00022832"/>
    </source>
</evidence>
<evidence type="ECO:0000256" key="2">
    <source>
        <dbReference type="ARBA" id="ARBA00005005"/>
    </source>
</evidence>
<dbReference type="PATRIC" id="fig|316.110.peg.3545"/>
<evidence type="ECO:0000256" key="6">
    <source>
        <dbReference type="ARBA" id="ARBA00023002"/>
    </source>
</evidence>
<comment type="similarity">
    <text evidence="14">Belongs to the enoyl-CoA hydratase/isomerase family.</text>
</comment>
<keyword evidence="7" id="KW-0520">NAD</keyword>
<dbReference type="GO" id="GO:0070403">
    <property type="term" value="F:NAD+ binding"/>
    <property type="evidence" value="ECO:0007669"/>
    <property type="project" value="InterPro"/>
</dbReference>
<dbReference type="Proteomes" id="UP000032439">
    <property type="component" value="Unassembled WGS sequence"/>
</dbReference>
<keyword evidence="8" id="KW-0443">Lipid metabolism</keyword>
<dbReference type="CDD" id="cd06558">
    <property type="entry name" value="crotonase-like"/>
    <property type="match status" value="1"/>
</dbReference>
<dbReference type="InterPro" id="IPR008927">
    <property type="entry name" value="6-PGluconate_DH-like_C_sf"/>
</dbReference>
<protein>
    <submittedName>
        <fullName evidence="17">3-hydroxyacyl-CoA dehydrogenase</fullName>
    </submittedName>
</protein>
<dbReference type="InterPro" id="IPR029045">
    <property type="entry name" value="ClpP/crotonase-like_dom_sf"/>
</dbReference>
<dbReference type="InterPro" id="IPR018376">
    <property type="entry name" value="Enoyl-CoA_hyd/isom_CS"/>
</dbReference>
<comment type="catalytic activity">
    <reaction evidence="13">
        <text>a (3S)-3-hydroxyacyl-CoA + NAD(+) = a 3-oxoacyl-CoA + NADH + H(+)</text>
        <dbReference type="Rhea" id="RHEA:22432"/>
        <dbReference type="ChEBI" id="CHEBI:15378"/>
        <dbReference type="ChEBI" id="CHEBI:57318"/>
        <dbReference type="ChEBI" id="CHEBI:57540"/>
        <dbReference type="ChEBI" id="CHEBI:57945"/>
        <dbReference type="ChEBI" id="CHEBI:90726"/>
        <dbReference type="EC" id="1.1.1.35"/>
    </reaction>
</comment>
<dbReference type="GO" id="GO:0004300">
    <property type="term" value="F:enoyl-CoA hydratase activity"/>
    <property type="evidence" value="ECO:0007669"/>
    <property type="project" value="UniProtKB-ARBA"/>
</dbReference>
<evidence type="ECO:0000256" key="10">
    <source>
        <dbReference type="ARBA" id="ARBA00023235"/>
    </source>
</evidence>
<feature type="domain" description="3-hydroxyacyl-CoA dehydrogenase C-terminal" evidence="15">
    <location>
        <begin position="478"/>
        <end position="571"/>
    </location>
</feature>
<dbReference type="FunFam" id="3.40.50.720:FF:000009">
    <property type="entry name" value="Fatty oxidation complex, alpha subunit"/>
    <property type="match status" value="1"/>
</dbReference>
<dbReference type="InterPro" id="IPR006176">
    <property type="entry name" value="3-OHacyl-CoA_DH_NAD-bd"/>
</dbReference>
<dbReference type="InterPro" id="IPR006108">
    <property type="entry name" value="3HC_DH_C"/>
</dbReference>
<dbReference type="EMBL" id="JXXD01000041">
    <property type="protein sequence ID" value="KIZ37414.1"/>
    <property type="molecule type" value="Genomic_DNA"/>
</dbReference>
<evidence type="ECO:0000256" key="14">
    <source>
        <dbReference type="RuleBase" id="RU003707"/>
    </source>
</evidence>
<keyword evidence="5" id="KW-0442">Lipid degradation</keyword>
<comment type="caution">
    <text evidence="17">The sequence shown here is derived from an EMBL/GenBank/DDBJ whole genome shotgun (WGS) entry which is preliminary data.</text>
</comment>
<dbReference type="GO" id="GO:0016853">
    <property type="term" value="F:isomerase activity"/>
    <property type="evidence" value="ECO:0007669"/>
    <property type="project" value="UniProtKB-KW"/>
</dbReference>
<evidence type="ECO:0000256" key="11">
    <source>
        <dbReference type="ARBA" id="ARBA00023239"/>
    </source>
</evidence>
<dbReference type="Gene3D" id="3.90.226.10">
    <property type="entry name" value="2-enoyl-CoA Hydratase, Chain A, domain 1"/>
    <property type="match status" value="1"/>
</dbReference>
<evidence type="ECO:0000256" key="3">
    <source>
        <dbReference type="ARBA" id="ARBA00008750"/>
    </source>
</evidence>
<evidence type="ECO:0000313" key="18">
    <source>
        <dbReference type="Proteomes" id="UP000032439"/>
    </source>
</evidence>
<sequence length="701" mass="75338">MTDVVRLEIQGEIALITVNNPPVNALGQAVREGLLKAFQRAEADQQVRAVALVCEGNTFIAGADIKEFGKPPQAPSLPEVIEVIEGCSKPSVAVIHGTALGGGLEVALGCHYRIARKDAKVGLPEVKLGLLPGAGGTQRLPRLAGVEKALDMIVSGTPIGAAEAVEHHIVDELFEGDLREAGLAYARRMVGEGRAPRRTGEQTRGIEGADNEALIRAKHAEVAKRMPGLFSPLRCIAAVEAATQLPLTEGLKRERELFAECLNSPQRGALVHSFFSERQAGKINDLPSDVKPRSIKTAAVIGGGTMGVGIALSFANAGVPVKLLEINDEALQRGLQRARDTYAASVKRGSLTEEAMEQRLALVEGVTEYAALADADVVVEAVFEEMGVKQQVFEQLDAVCKPGAILASNTSSLDLDAIAAFTKRPEDVVGLHFFSPANVMRLLEVVRGAKTSNEVLATAMAIGKQLKKVSVVVGVCDGFVGNRMVFQYGREAEFLLEEGATPQQVDGVLRNFGMAMGPFAMRDLSGLDIGQAIRKRQRATLPPHLDFPTVSDKLCAAGMLGQKTGAGYYRYEPGNRTAQENPDLAPMLEAASQEKGIERQALDEQYIVERCIFALVNEGAKILEEGIAQRSSDIDVIYLNGYGFPAFRGGPMFYADSVGLDWVLARVKELHARCGDWWKPAPLLEKLAAEGRTFTDWQAGQ</sequence>
<keyword evidence="9" id="KW-0576">Peroxisome</keyword>
<evidence type="ECO:0000259" key="16">
    <source>
        <dbReference type="Pfam" id="PF02737"/>
    </source>
</evidence>
<evidence type="ECO:0000259" key="15">
    <source>
        <dbReference type="Pfam" id="PF00725"/>
    </source>
</evidence>
<evidence type="ECO:0000313" key="17">
    <source>
        <dbReference type="EMBL" id="KIZ37414.1"/>
    </source>
</evidence>
<evidence type="ECO:0000256" key="7">
    <source>
        <dbReference type="ARBA" id="ARBA00023027"/>
    </source>
</evidence>
<dbReference type="RefSeq" id="WP_044314400.1">
    <property type="nucleotide sequence ID" value="NZ_JXXD01000041.1"/>
</dbReference>
<dbReference type="PROSITE" id="PS00166">
    <property type="entry name" value="ENOYL_COA_HYDRATASE"/>
    <property type="match status" value="1"/>
</dbReference>
<dbReference type="Pfam" id="PF00378">
    <property type="entry name" value="ECH_1"/>
    <property type="match status" value="1"/>
</dbReference>
<dbReference type="SUPFAM" id="SSF48179">
    <property type="entry name" value="6-phosphogluconate dehydrogenase C-terminal domain-like"/>
    <property type="match status" value="2"/>
</dbReference>
<comment type="pathway">
    <text evidence="2">Lipid metabolism; fatty acid beta-oxidation.</text>
</comment>
<evidence type="ECO:0000256" key="5">
    <source>
        <dbReference type="ARBA" id="ARBA00022963"/>
    </source>
</evidence>
<evidence type="ECO:0000256" key="9">
    <source>
        <dbReference type="ARBA" id="ARBA00023140"/>
    </source>
</evidence>
<organism evidence="17 18">
    <name type="scientific">Stutzerimonas stutzeri</name>
    <name type="common">Pseudomonas stutzeri</name>
    <dbReference type="NCBI Taxonomy" id="316"/>
    <lineage>
        <taxon>Bacteria</taxon>
        <taxon>Pseudomonadati</taxon>
        <taxon>Pseudomonadota</taxon>
        <taxon>Gammaproteobacteria</taxon>
        <taxon>Pseudomonadales</taxon>
        <taxon>Pseudomonadaceae</taxon>
        <taxon>Stutzerimonas</taxon>
    </lineage>
</organism>
<keyword evidence="12" id="KW-0511">Multifunctional enzyme</keyword>
<reference evidence="17 18" key="1">
    <citation type="submission" date="2014-11" db="EMBL/GenBank/DDBJ databases">
        <title>Genomics and ecophysiology of heterotrophic nitrogen fixing bacteria isolated from estuarine surface water.</title>
        <authorList>
            <person name="Bentzon-Tilia M."/>
            <person name="Severin I."/>
            <person name="Hansen L.H."/>
            <person name="Riemann L."/>
        </authorList>
    </citation>
    <scope>NUCLEOTIDE SEQUENCE [LARGE SCALE GENOMIC DNA]</scope>
    <source>
        <strain evidence="17 18">BAL361</strain>
    </source>
</reference>
<dbReference type="Pfam" id="PF02737">
    <property type="entry name" value="3HCDH_N"/>
    <property type="match status" value="1"/>
</dbReference>
<keyword evidence="6" id="KW-0560">Oxidoreductase</keyword>
<dbReference type="SUPFAM" id="SSF52096">
    <property type="entry name" value="ClpP/crotonase"/>
    <property type="match status" value="1"/>
</dbReference>
<keyword evidence="4" id="KW-0276">Fatty acid metabolism</keyword>
<dbReference type="Gene3D" id="1.10.1040.50">
    <property type="match status" value="1"/>
</dbReference>
<dbReference type="AlphaFoldDB" id="A0A0D7E990"/>
<evidence type="ECO:0000256" key="1">
    <source>
        <dbReference type="ARBA" id="ARBA00004275"/>
    </source>
</evidence>
<dbReference type="PANTHER" id="PTHR23309:SF51">
    <property type="entry name" value="3-HYDROXYACYL-COA DEHYDROGENASE-RELATED"/>
    <property type="match status" value="1"/>
</dbReference>
<dbReference type="PANTHER" id="PTHR23309">
    <property type="entry name" value="3-HYDROXYACYL-COA DEHYROGENASE"/>
    <property type="match status" value="1"/>
</dbReference>
<dbReference type="InterPro" id="IPR001753">
    <property type="entry name" value="Enoyl-CoA_hydra/iso"/>
</dbReference>